<sequence>MSLQIYTFMPYKILVYKQMAIRVIVCHCVALATLGNMGKEEWKGKGKKNGKERERGMKRQGEELENMQICEVGRFCPPSFGL</sequence>
<dbReference type="AlphaFoldDB" id="A0AB33J160"/>
<gene>
    <name evidence="1" type="ORF">GTC17254_21490</name>
</gene>
<reference evidence="1" key="1">
    <citation type="submission" date="2024-07" db="EMBL/GenBank/DDBJ databases">
        <title>Complete genome sequence of Prevotella sp. YM-2024 GTC17254.</title>
        <authorList>
            <person name="Hayashi M."/>
            <person name="Muto Y."/>
            <person name="Tanaka K."/>
            <person name="Niwa H."/>
        </authorList>
    </citation>
    <scope>NUCLEOTIDE SEQUENCE</scope>
    <source>
        <strain evidence="1">GTC17254</strain>
    </source>
</reference>
<dbReference type="EMBL" id="AP035786">
    <property type="protein sequence ID" value="BFO74552.1"/>
    <property type="molecule type" value="Genomic_DNA"/>
</dbReference>
<evidence type="ECO:0000313" key="1">
    <source>
        <dbReference type="EMBL" id="BFO74552.1"/>
    </source>
</evidence>
<organism evidence="1">
    <name type="scientific">Prevotella sp. GTC17254</name>
    <dbReference type="NCBI Taxonomy" id="3236794"/>
    <lineage>
        <taxon>Bacteria</taxon>
        <taxon>Pseudomonadati</taxon>
        <taxon>Bacteroidota</taxon>
        <taxon>Bacteroidia</taxon>
        <taxon>Bacteroidales</taxon>
        <taxon>Prevotellaceae</taxon>
        <taxon>Prevotella</taxon>
    </lineage>
</organism>
<protein>
    <submittedName>
        <fullName evidence="1">Uncharacterized protein</fullName>
    </submittedName>
</protein>
<accession>A0AB33J160</accession>
<proteinExistence type="predicted"/>
<name>A0AB33J160_9BACT</name>